<protein>
    <submittedName>
        <fullName evidence="11">ABC transporter permease</fullName>
    </submittedName>
</protein>
<evidence type="ECO:0000256" key="9">
    <source>
        <dbReference type="SAM" id="MobiDB-lite"/>
    </source>
</evidence>
<dbReference type="RefSeq" id="WP_096752787.1">
    <property type="nucleotide sequence ID" value="NZ_CADEPO010000024.1"/>
</dbReference>
<proteinExistence type="inferred from homology"/>
<feature type="transmembrane region" description="Helical" evidence="8">
    <location>
        <begin position="235"/>
        <end position="255"/>
    </location>
</feature>
<dbReference type="CDD" id="cd06261">
    <property type="entry name" value="TM_PBP2"/>
    <property type="match status" value="1"/>
</dbReference>
<evidence type="ECO:0000256" key="4">
    <source>
        <dbReference type="ARBA" id="ARBA00022519"/>
    </source>
</evidence>
<keyword evidence="6 8" id="KW-1133">Transmembrane helix</keyword>
<dbReference type="AlphaFoldDB" id="A0A2A7SFK8"/>
<dbReference type="PANTHER" id="PTHR43357:SF4">
    <property type="entry name" value="INNER MEMBRANE ABC TRANSPORTER PERMEASE PROTEIN YDCV"/>
    <property type="match status" value="1"/>
</dbReference>
<evidence type="ECO:0000256" key="1">
    <source>
        <dbReference type="ARBA" id="ARBA00004429"/>
    </source>
</evidence>
<evidence type="ECO:0000256" key="6">
    <source>
        <dbReference type="ARBA" id="ARBA00022989"/>
    </source>
</evidence>
<feature type="compositionally biased region" description="Basic and acidic residues" evidence="9">
    <location>
        <begin position="271"/>
        <end position="282"/>
    </location>
</feature>
<evidence type="ECO:0000256" key="3">
    <source>
        <dbReference type="ARBA" id="ARBA00022475"/>
    </source>
</evidence>
<dbReference type="Proteomes" id="UP000220629">
    <property type="component" value="Unassembled WGS sequence"/>
</dbReference>
<dbReference type="EMBL" id="PDDY01000001">
    <property type="protein sequence ID" value="PEH42050.1"/>
    <property type="molecule type" value="Genomic_DNA"/>
</dbReference>
<dbReference type="GO" id="GO:0005886">
    <property type="term" value="C:plasma membrane"/>
    <property type="evidence" value="ECO:0007669"/>
    <property type="project" value="UniProtKB-SubCell"/>
</dbReference>
<comment type="similarity">
    <text evidence="8">Belongs to the binding-protein-dependent transport system permease family.</text>
</comment>
<evidence type="ECO:0000256" key="7">
    <source>
        <dbReference type="ARBA" id="ARBA00023136"/>
    </source>
</evidence>
<keyword evidence="2 8" id="KW-0813">Transport</keyword>
<dbReference type="InterPro" id="IPR035906">
    <property type="entry name" value="MetI-like_sf"/>
</dbReference>
<evidence type="ECO:0000313" key="12">
    <source>
        <dbReference type="Proteomes" id="UP000220629"/>
    </source>
</evidence>
<feature type="transmembrane region" description="Helical" evidence="8">
    <location>
        <begin position="9"/>
        <end position="34"/>
    </location>
</feature>
<evidence type="ECO:0000259" key="10">
    <source>
        <dbReference type="PROSITE" id="PS50928"/>
    </source>
</evidence>
<keyword evidence="7 8" id="KW-0472">Membrane</keyword>
<keyword evidence="3" id="KW-1003">Cell membrane</keyword>
<organism evidence="11 12">
    <name type="scientific">Burkholderia gladioli</name>
    <name type="common">Pseudomonas marginata</name>
    <name type="synonym">Phytomonas marginata</name>
    <dbReference type="NCBI Taxonomy" id="28095"/>
    <lineage>
        <taxon>Bacteria</taxon>
        <taxon>Pseudomonadati</taxon>
        <taxon>Pseudomonadota</taxon>
        <taxon>Betaproteobacteria</taxon>
        <taxon>Burkholderiales</taxon>
        <taxon>Burkholderiaceae</taxon>
        <taxon>Burkholderia</taxon>
    </lineage>
</organism>
<comment type="subcellular location">
    <subcellularLocation>
        <location evidence="1">Cell inner membrane</location>
        <topology evidence="1">Multi-pass membrane protein</topology>
    </subcellularLocation>
    <subcellularLocation>
        <location evidence="8">Cell membrane</location>
        <topology evidence="8">Multi-pass membrane protein</topology>
    </subcellularLocation>
</comment>
<dbReference type="PANTHER" id="PTHR43357">
    <property type="entry name" value="INNER MEMBRANE ABC TRANSPORTER PERMEASE PROTEIN YDCV"/>
    <property type="match status" value="1"/>
</dbReference>
<feature type="transmembrane region" description="Helical" evidence="8">
    <location>
        <begin position="177"/>
        <end position="199"/>
    </location>
</feature>
<accession>A0A2A7SFK8</accession>
<evidence type="ECO:0000256" key="2">
    <source>
        <dbReference type="ARBA" id="ARBA00022448"/>
    </source>
</evidence>
<name>A0A2A7SFK8_BURGA</name>
<feature type="region of interest" description="Disordered" evidence="9">
    <location>
        <begin position="262"/>
        <end position="282"/>
    </location>
</feature>
<evidence type="ECO:0000256" key="8">
    <source>
        <dbReference type="RuleBase" id="RU363032"/>
    </source>
</evidence>
<dbReference type="GO" id="GO:0055085">
    <property type="term" value="P:transmembrane transport"/>
    <property type="evidence" value="ECO:0007669"/>
    <property type="project" value="InterPro"/>
</dbReference>
<dbReference type="InterPro" id="IPR000515">
    <property type="entry name" value="MetI-like"/>
</dbReference>
<dbReference type="PROSITE" id="PS50928">
    <property type="entry name" value="ABC_TM1"/>
    <property type="match status" value="1"/>
</dbReference>
<keyword evidence="5 8" id="KW-0812">Transmembrane</keyword>
<comment type="caution">
    <text evidence="11">The sequence shown here is derived from an EMBL/GenBank/DDBJ whole genome shotgun (WGS) entry which is preliminary data.</text>
</comment>
<feature type="transmembrane region" description="Helical" evidence="8">
    <location>
        <begin position="136"/>
        <end position="156"/>
    </location>
</feature>
<sequence>MKPNLPARALLVAAVVLILAFLMIPVLIVVPMSFSDTRFMTFPPPALSLRWYAAFFGNPEWLAAARTTLVASFGAVLIATPLGVAAAYAIEHGSHPLILRMRAVLLLPLMVPIIIVAVGVFFVYSRLGYVNSLGGLILADAMLGLPYVLISVGADLRSFDHAQEMAARSLGMNRFRSFMVVTLPQIRSSVIAGAVFVFIQALDETVVALFVSGGANQTLTRRMFVTLRDEIDPTIAAISTMLTALTLAMVLMVVITRRGNDAAGRHAGRGSARDEHAGAATA</sequence>
<dbReference type="SUPFAM" id="SSF161098">
    <property type="entry name" value="MetI-like"/>
    <property type="match status" value="1"/>
</dbReference>
<dbReference type="Gene3D" id="1.10.3720.10">
    <property type="entry name" value="MetI-like"/>
    <property type="match status" value="1"/>
</dbReference>
<evidence type="ECO:0000313" key="11">
    <source>
        <dbReference type="EMBL" id="PEH42050.1"/>
    </source>
</evidence>
<dbReference type="Pfam" id="PF00528">
    <property type="entry name" value="BPD_transp_1"/>
    <property type="match status" value="1"/>
</dbReference>
<feature type="transmembrane region" description="Helical" evidence="8">
    <location>
        <begin position="69"/>
        <end position="91"/>
    </location>
</feature>
<feature type="domain" description="ABC transmembrane type-1" evidence="10">
    <location>
        <begin position="65"/>
        <end position="253"/>
    </location>
</feature>
<keyword evidence="4" id="KW-0997">Cell inner membrane</keyword>
<reference evidence="12" key="1">
    <citation type="submission" date="2017-09" db="EMBL/GenBank/DDBJ databases">
        <title>FDA dAtabase for Regulatory Grade micrObial Sequences (FDA-ARGOS): Supporting development and validation of Infectious Disease Dx tests.</title>
        <authorList>
            <person name="Minogue T."/>
            <person name="Wolcott M."/>
            <person name="Wasieloski L."/>
            <person name="Aguilar W."/>
            <person name="Moore D."/>
            <person name="Tallon L."/>
            <person name="Sadzewicz L."/>
            <person name="Ott S."/>
            <person name="Zhao X."/>
            <person name="Nagaraj S."/>
            <person name="Vavikolanu K."/>
            <person name="Aluvathingal J."/>
            <person name="Nadendla S."/>
            <person name="Sichtig H."/>
        </authorList>
    </citation>
    <scope>NUCLEOTIDE SEQUENCE [LARGE SCALE GENOMIC DNA]</scope>
    <source>
        <strain evidence="12">FDAARGOS_390</strain>
    </source>
</reference>
<gene>
    <name evidence="11" type="ORF">CRM94_07805</name>
</gene>
<evidence type="ECO:0000256" key="5">
    <source>
        <dbReference type="ARBA" id="ARBA00022692"/>
    </source>
</evidence>
<feature type="transmembrane region" description="Helical" evidence="8">
    <location>
        <begin position="103"/>
        <end position="124"/>
    </location>
</feature>